<feature type="compositionally biased region" description="Basic and acidic residues" evidence="1">
    <location>
        <begin position="72"/>
        <end position="82"/>
    </location>
</feature>
<feature type="compositionally biased region" description="Basic residues" evidence="1">
    <location>
        <begin position="159"/>
        <end position="168"/>
    </location>
</feature>
<gene>
    <name evidence="2" type="ORF">B5V51_7565</name>
</gene>
<accession>A0A2A4J3I5</accession>
<organism evidence="2">
    <name type="scientific">Heliothis virescens</name>
    <name type="common">Tobacco budworm moth</name>
    <dbReference type="NCBI Taxonomy" id="7102"/>
    <lineage>
        <taxon>Eukaryota</taxon>
        <taxon>Metazoa</taxon>
        <taxon>Ecdysozoa</taxon>
        <taxon>Arthropoda</taxon>
        <taxon>Hexapoda</taxon>
        <taxon>Insecta</taxon>
        <taxon>Pterygota</taxon>
        <taxon>Neoptera</taxon>
        <taxon>Endopterygota</taxon>
        <taxon>Lepidoptera</taxon>
        <taxon>Glossata</taxon>
        <taxon>Ditrysia</taxon>
        <taxon>Noctuoidea</taxon>
        <taxon>Noctuidae</taxon>
        <taxon>Heliothinae</taxon>
        <taxon>Heliothis</taxon>
    </lineage>
</organism>
<evidence type="ECO:0000313" key="2">
    <source>
        <dbReference type="EMBL" id="PCG66551.1"/>
    </source>
</evidence>
<feature type="compositionally biased region" description="Acidic residues" evidence="1">
    <location>
        <begin position="198"/>
        <end position="216"/>
    </location>
</feature>
<protein>
    <submittedName>
        <fullName evidence="2">Uncharacterized protein</fullName>
    </submittedName>
</protein>
<feature type="compositionally biased region" description="Acidic residues" evidence="1">
    <location>
        <begin position="307"/>
        <end position="325"/>
    </location>
</feature>
<proteinExistence type="predicted"/>
<feature type="compositionally biased region" description="Basic and acidic residues" evidence="1">
    <location>
        <begin position="254"/>
        <end position="267"/>
    </location>
</feature>
<dbReference type="EMBL" id="NWSH01003328">
    <property type="protein sequence ID" value="PCG66551.1"/>
    <property type="molecule type" value="Genomic_DNA"/>
</dbReference>
<feature type="region of interest" description="Disordered" evidence="1">
    <location>
        <begin position="249"/>
        <end position="327"/>
    </location>
</feature>
<feature type="compositionally biased region" description="Basic and acidic residues" evidence="1">
    <location>
        <begin position="146"/>
        <end position="158"/>
    </location>
</feature>
<feature type="region of interest" description="Disordered" evidence="1">
    <location>
        <begin position="70"/>
        <end position="219"/>
    </location>
</feature>
<feature type="compositionally biased region" description="Polar residues" evidence="1">
    <location>
        <begin position="93"/>
        <end position="103"/>
    </location>
</feature>
<reference evidence="2" key="1">
    <citation type="submission" date="2017-09" db="EMBL/GenBank/DDBJ databases">
        <title>Contemporary evolution of a Lepidopteran species, Heliothis virescens, in response to modern agricultural practices.</title>
        <authorList>
            <person name="Fritz M.L."/>
            <person name="Deyonke A.M."/>
            <person name="Papanicolaou A."/>
            <person name="Micinski S."/>
            <person name="Westbrook J."/>
            <person name="Gould F."/>
        </authorList>
    </citation>
    <scope>NUCLEOTIDE SEQUENCE [LARGE SCALE GENOMIC DNA]</scope>
    <source>
        <strain evidence="2">HvINT-</strain>
        <tissue evidence="2">Whole body</tissue>
    </source>
</reference>
<dbReference type="AlphaFoldDB" id="A0A2A4J3I5"/>
<sequence length="363" mass="42170">MPKKRPICRKIGEKKSIFHRPNPNINQTPLEVSLQDFRENEQNSPSLLGNETPQEALIELLPFQQELSLDSRQVHSKPERNPQQEPLDPEYAQSPQPTELQCSKSKEASGSGAFVGPSEFRQPLKALPRANKRTRRPGRSLIATDTPEKENIRIQRTEAKKKKLPKKNKTNEPKKKAVRKVLQSDSDDETENISLHDEDSDWQEEDEESDWCEDDEVGNKMKSLTDEKLLNNVLPRLPKEEDYVLVRFSTKRKNTPEKENIRIQRTEAKKKKLPKKNKTNEPKKKAVRKVLQSDSDDETENISLHDEDSDWQEEDEESDWCEDDEVGNKMKSLTDEKLLNNVLPRLPKEEDYVLVRFSTKRKS</sequence>
<name>A0A2A4J3I5_HELVI</name>
<comment type="caution">
    <text evidence="2">The sequence shown here is derived from an EMBL/GenBank/DDBJ whole genome shotgun (WGS) entry which is preliminary data.</text>
</comment>
<feature type="region of interest" description="Disordered" evidence="1">
    <location>
        <begin position="1"/>
        <end position="28"/>
    </location>
</feature>
<feature type="compositionally biased region" description="Basic residues" evidence="1">
    <location>
        <begin position="268"/>
        <end position="277"/>
    </location>
</feature>
<evidence type="ECO:0000256" key="1">
    <source>
        <dbReference type="SAM" id="MobiDB-lite"/>
    </source>
</evidence>